<dbReference type="KEGG" id="tvd:SG34_030750"/>
<dbReference type="Proteomes" id="UP000032352">
    <property type="component" value="Chromosome pTvir"/>
</dbReference>
<proteinExistence type="predicted"/>
<dbReference type="InterPro" id="IPR011051">
    <property type="entry name" value="RmlC_Cupin_sf"/>
</dbReference>
<dbReference type="Gene3D" id="2.60.120.10">
    <property type="entry name" value="Jelly Rolls"/>
    <property type="match status" value="1"/>
</dbReference>
<accession>A0AAF0CDF7</accession>
<protein>
    <submittedName>
        <fullName evidence="3">Cupin domain-containing protein</fullName>
    </submittedName>
</protein>
<sequence>MNKLICLLYLLTSTALAHQTGKNIQVDVLTKSTISWDGKTLPGYPAGQPEISILKITIAPGTRLPLHQHGVINAGVMLKGQLTVHTEENETLELKAGDTIVEVINKWHYGINQGDSPAEIMVFYAGIKGMANTTTRATGTGQ</sequence>
<name>A0AAF0CDF7_9GAMM</name>
<evidence type="ECO:0000313" key="3">
    <source>
        <dbReference type="EMBL" id="WDE09148.1"/>
    </source>
</evidence>
<dbReference type="InterPro" id="IPR013096">
    <property type="entry name" value="Cupin_2"/>
</dbReference>
<organism evidence="3 4">
    <name type="scientific">Thalassomonas viridans</name>
    <dbReference type="NCBI Taxonomy" id="137584"/>
    <lineage>
        <taxon>Bacteria</taxon>
        <taxon>Pseudomonadati</taxon>
        <taxon>Pseudomonadota</taxon>
        <taxon>Gammaproteobacteria</taxon>
        <taxon>Alteromonadales</taxon>
        <taxon>Colwelliaceae</taxon>
        <taxon>Thalassomonas</taxon>
    </lineage>
</organism>
<evidence type="ECO:0000313" key="4">
    <source>
        <dbReference type="Proteomes" id="UP000032352"/>
    </source>
</evidence>
<keyword evidence="1" id="KW-0732">Signal</keyword>
<evidence type="ECO:0000259" key="2">
    <source>
        <dbReference type="Pfam" id="PF07883"/>
    </source>
</evidence>
<dbReference type="PANTHER" id="PTHR36156">
    <property type="entry name" value="SLR2101 PROTEIN"/>
    <property type="match status" value="1"/>
</dbReference>
<dbReference type="Pfam" id="PF07883">
    <property type="entry name" value="Cupin_2"/>
    <property type="match status" value="1"/>
</dbReference>
<dbReference type="InterPro" id="IPR047142">
    <property type="entry name" value="OryJ/VirC-like"/>
</dbReference>
<evidence type="ECO:0000256" key="1">
    <source>
        <dbReference type="SAM" id="SignalP"/>
    </source>
</evidence>
<feature type="signal peptide" evidence="1">
    <location>
        <begin position="1"/>
        <end position="17"/>
    </location>
</feature>
<dbReference type="AlphaFoldDB" id="A0AAF0CDF7"/>
<feature type="chain" id="PRO_5042010354" evidence="1">
    <location>
        <begin position="18"/>
        <end position="142"/>
    </location>
</feature>
<dbReference type="SUPFAM" id="SSF51182">
    <property type="entry name" value="RmlC-like cupins"/>
    <property type="match status" value="1"/>
</dbReference>
<dbReference type="PANTHER" id="PTHR36156:SF2">
    <property type="entry name" value="CUPIN TYPE-2 DOMAIN-CONTAINING PROTEIN"/>
    <property type="match status" value="1"/>
</dbReference>
<dbReference type="EMBL" id="CP059734">
    <property type="protein sequence ID" value="WDE09148.1"/>
    <property type="molecule type" value="Genomic_DNA"/>
</dbReference>
<feature type="domain" description="Cupin type-2" evidence="2">
    <location>
        <begin position="56"/>
        <end position="123"/>
    </location>
</feature>
<keyword evidence="4" id="KW-1185">Reference proteome</keyword>
<reference evidence="3 4" key="1">
    <citation type="journal article" date="2015" name="Genome Announc.">
        <title>Draft Genome Sequences of Marine Isolates of Thalassomonas viridans and Thalassomonas actiniarum.</title>
        <authorList>
            <person name="Olonade I."/>
            <person name="van Zyl L.J."/>
            <person name="Trindade M."/>
        </authorList>
    </citation>
    <scope>NUCLEOTIDE SEQUENCE [LARGE SCALE GENOMIC DNA]</scope>
    <source>
        <strain evidence="3 4">XOM25</strain>
    </source>
</reference>
<dbReference type="CDD" id="cd02236">
    <property type="entry name" value="cupin_CV2614-like"/>
    <property type="match status" value="1"/>
</dbReference>
<dbReference type="InterPro" id="IPR014710">
    <property type="entry name" value="RmlC-like_jellyroll"/>
</dbReference>
<reference evidence="3 4" key="2">
    <citation type="journal article" date="2022" name="Mar. Drugs">
        <title>Bioassay-Guided Fractionation Leads to the Detection of Cholic Acid Generated by the Rare Thalassomonas sp.</title>
        <authorList>
            <person name="Pheiffer F."/>
            <person name="Schneider Y.K."/>
            <person name="Hansen E.H."/>
            <person name="Andersen J.H."/>
            <person name="Isaksson J."/>
            <person name="Busche T."/>
            <person name="R C."/>
            <person name="Kalinowski J."/>
            <person name="Zyl L.V."/>
            <person name="Trindade M."/>
        </authorList>
    </citation>
    <scope>NUCLEOTIDE SEQUENCE [LARGE SCALE GENOMIC DNA]</scope>
    <source>
        <strain evidence="3 4">XOM25</strain>
    </source>
</reference>
<gene>
    <name evidence="3" type="ORF">SG34_030750</name>
</gene>